<dbReference type="AlphaFoldDB" id="A0A1H5J9E4"/>
<dbReference type="Proteomes" id="UP000181980">
    <property type="component" value="Unassembled WGS sequence"/>
</dbReference>
<gene>
    <name evidence="2" type="ORF">SAMN04488561_1481</name>
</gene>
<dbReference type="STRING" id="561176.SAMN04488561_1481"/>
<reference evidence="3" key="1">
    <citation type="submission" date="2016-10" db="EMBL/GenBank/DDBJ databases">
        <authorList>
            <person name="Varghese N."/>
            <person name="Submissions S."/>
        </authorList>
    </citation>
    <scope>NUCLEOTIDE SEQUENCE [LARGE SCALE GENOMIC DNA]</scope>
    <source>
        <strain evidence="3">DSM 45237</strain>
    </source>
</reference>
<dbReference type="InterPro" id="IPR049244">
    <property type="entry name" value="DUF6879"/>
</dbReference>
<proteinExistence type="predicted"/>
<feature type="domain" description="DUF6879" evidence="1">
    <location>
        <begin position="10"/>
        <end position="173"/>
    </location>
</feature>
<keyword evidence="3" id="KW-1185">Reference proteome</keyword>
<accession>A0A1H5J9E4</accession>
<dbReference type="Pfam" id="PF21806">
    <property type="entry name" value="DUF6879"/>
    <property type="match status" value="1"/>
</dbReference>
<protein>
    <recommendedName>
        <fullName evidence="1">DUF6879 domain-containing protein</fullName>
    </recommendedName>
</protein>
<dbReference type="RefSeq" id="WP_069111113.1">
    <property type="nucleotide sequence ID" value="NZ_FNUC01000003.1"/>
</dbReference>
<evidence type="ECO:0000313" key="3">
    <source>
        <dbReference type="Proteomes" id="UP000181980"/>
    </source>
</evidence>
<dbReference type="OrthoDB" id="3821358at2"/>
<name>A0A1H5J9E4_9ACTN</name>
<dbReference type="EMBL" id="FNUC01000003">
    <property type="protein sequence ID" value="SEE48671.1"/>
    <property type="molecule type" value="Genomic_DNA"/>
</dbReference>
<evidence type="ECO:0000313" key="2">
    <source>
        <dbReference type="EMBL" id="SEE48671.1"/>
    </source>
</evidence>
<organism evidence="2 3">
    <name type="scientific">Jiangella alba</name>
    <dbReference type="NCBI Taxonomy" id="561176"/>
    <lineage>
        <taxon>Bacteria</taxon>
        <taxon>Bacillati</taxon>
        <taxon>Actinomycetota</taxon>
        <taxon>Actinomycetes</taxon>
        <taxon>Jiangellales</taxon>
        <taxon>Jiangellaceae</taxon>
        <taxon>Jiangella</taxon>
    </lineage>
</organism>
<evidence type="ECO:0000259" key="1">
    <source>
        <dbReference type="Pfam" id="PF21806"/>
    </source>
</evidence>
<sequence length="178" mass="20423">MTPESVTRDAVRELFLTYRRTAFRLETREAYNEPYTPRALAQFLAGEPVDVSFLDTWTTQRRADLAAGKQMSRVRVVTEPLNDYARYSLHVSRVNVEAGEDIRYLARDRAELLSLPDEDYWLFDSELAAVFSFGDDGKIDDILIVDDPAGIAERCRWRDVAWANAVRREEYAAVHGVT</sequence>